<dbReference type="InterPro" id="IPR036388">
    <property type="entry name" value="WH-like_DNA-bd_sf"/>
</dbReference>
<dbReference type="SUPFAM" id="SSF46785">
    <property type="entry name" value="Winged helix' DNA-binding domain"/>
    <property type="match status" value="1"/>
</dbReference>
<dbReference type="RefSeq" id="WP_376753918.1">
    <property type="nucleotide sequence ID" value="NZ_CP124550.1"/>
</dbReference>
<dbReference type="InterPro" id="IPR036390">
    <property type="entry name" value="WH_DNA-bd_sf"/>
</dbReference>
<keyword evidence="2" id="KW-1185">Reference proteome</keyword>
<evidence type="ECO:0000313" key="2">
    <source>
        <dbReference type="Proteomes" id="UP001177295"/>
    </source>
</evidence>
<evidence type="ECO:0000313" key="1">
    <source>
        <dbReference type="EMBL" id="WIO46389.1"/>
    </source>
</evidence>
<accession>A0ABY8WXY1</accession>
<proteinExistence type="predicted"/>
<name>A0ABY8WXY1_9BACT</name>
<dbReference type="EMBL" id="CP124550">
    <property type="protein sequence ID" value="WIO46389.1"/>
    <property type="molecule type" value="Genomic_DNA"/>
</dbReference>
<organism evidence="1 2">
    <name type="scientific">Candidatus Southlakia epibionticum</name>
    <dbReference type="NCBI Taxonomy" id="3043284"/>
    <lineage>
        <taxon>Bacteria</taxon>
        <taxon>Candidatus Saccharimonadota</taxon>
        <taxon>Candidatus Saccharimonadia</taxon>
        <taxon>Candidatus Saccharimonadales</taxon>
        <taxon>Candidatus Saccharimonadaceae</taxon>
        <taxon>Candidatus Southlakia</taxon>
    </lineage>
</organism>
<dbReference type="Proteomes" id="UP001177295">
    <property type="component" value="Chromosome"/>
</dbReference>
<dbReference type="Gene3D" id="1.10.10.10">
    <property type="entry name" value="Winged helix-like DNA-binding domain superfamily/Winged helix DNA-binding domain"/>
    <property type="match status" value="1"/>
</dbReference>
<gene>
    <name evidence="1" type="ORF">SEML1_0792</name>
</gene>
<reference evidence="1 2" key="1">
    <citation type="journal article" date="2023" name="Cell">
        <title>Genetic manipulation of Patescibacteria provides mechanistic insights into microbial dark matter and the epibiotic lifestyle.</title>
        <authorList>
            <person name="Wang Y."/>
            <person name="Gallagher L.A."/>
            <person name="Andrade P.A."/>
            <person name="Liu A."/>
            <person name="Humphreys I.R."/>
            <person name="Turkarslan S."/>
            <person name="Cutler K.J."/>
            <person name="Arrieta-Ortiz M.L."/>
            <person name="Li Y."/>
            <person name="Radey M.C."/>
            <person name="McLean J.S."/>
            <person name="Cong Q."/>
            <person name="Baker D."/>
            <person name="Baliga N.S."/>
            <person name="Peterson S.B."/>
            <person name="Mougous J.D."/>
        </authorList>
    </citation>
    <scope>NUCLEOTIDE SEQUENCE [LARGE SCALE GENOMIC DNA]</scope>
    <source>
        <strain evidence="1 2">ML1</strain>
    </source>
</reference>
<protein>
    <submittedName>
        <fullName evidence="1">MarR family transcriptional regulator</fullName>
    </submittedName>
</protein>
<sequence>MKQIQPIALTNDEALVLQQITENGEDDVIGLSHGLRMSRSRVAQQLERLRAKKLVTIKPTCGDLWVRASKRGRQLVRYMWPEMAPAY</sequence>